<dbReference type="CDD" id="cd12442">
    <property type="entry name" value="RRM_RBM48"/>
    <property type="match status" value="1"/>
</dbReference>
<dbReference type="AlphaFoldDB" id="A0ABD0VZW3"/>
<keyword evidence="3" id="KW-0507">mRNA processing</keyword>
<comment type="function">
    <text evidence="7">As a component of the minor spliceosome, involved in the splicing of U12-type introns in pre-mRNAs.</text>
</comment>
<keyword evidence="4" id="KW-0747">Spliceosome</keyword>
<dbReference type="FunFam" id="3.30.70.330:FF:000424">
    <property type="entry name" value="RNA-binding protein 48 isoform X4"/>
    <property type="match status" value="1"/>
</dbReference>
<dbReference type="InterPro" id="IPR039599">
    <property type="entry name" value="RBM48"/>
</dbReference>
<evidence type="ECO:0000256" key="7">
    <source>
        <dbReference type="ARBA" id="ARBA00035004"/>
    </source>
</evidence>
<evidence type="ECO:0000256" key="1">
    <source>
        <dbReference type="ARBA" id="ARBA00006938"/>
    </source>
</evidence>
<keyword evidence="6" id="KW-0508">mRNA splicing</keyword>
<feature type="compositionally biased region" description="Basic and acidic residues" evidence="8">
    <location>
        <begin position="151"/>
        <end position="167"/>
    </location>
</feature>
<comment type="similarity">
    <text evidence="1">Belongs to the RBM48 family.</text>
</comment>
<dbReference type="GO" id="GO:0008380">
    <property type="term" value="P:RNA splicing"/>
    <property type="evidence" value="ECO:0007669"/>
    <property type="project" value="UniProtKB-KW"/>
</dbReference>
<evidence type="ECO:0000256" key="3">
    <source>
        <dbReference type="ARBA" id="ARBA00022664"/>
    </source>
</evidence>
<keyword evidence="5" id="KW-0694">RNA-binding</keyword>
<dbReference type="GO" id="GO:0006397">
    <property type="term" value="P:mRNA processing"/>
    <property type="evidence" value="ECO:0007669"/>
    <property type="project" value="UniProtKB-KW"/>
</dbReference>
<protein>
    <recommendedName>
        <fullName evidence="2">RNA-binding protein 48</fullName>
    </recommendedName>
</protein>
<evidence type="ECO:0000256" key="4">
    <source>
        <dbReference type="ARBA" id="ARBA00022728"/>
    </source>
</evidence>
<keyword evidence="10" id="KW-1185">Reference proteome</keyword>
<comment type="caution">
    <text evidence="9">The sequence shown here is derived from an EMBL/GenBank/DDBJ whole genome shotgun (WGS) entry which is preliminary data.</text>
</comment>
<proteinExistence type="inferred from homology"/>
<organism evidence="9 10">
    <name type="scientific">Umbra pygmaea</name>
    <name type="common">Eastern mudminnow</name>
    <dbReference type="NCBI Taxonomy" id="75934"/>
    <lineage>
        <taxon>Eukaryota</taxon>
        <taxon>Metazoa</taxon>
        <taxon>Chordata</taxon>
        <taxon>Craniata</taxon>
        <taxon>Vertebrata</taxon>
        <taxon>Euteleostomi</taxon>
        <taxon>Actinopterygii</taxon>
        <taxon>Neopterygii</taxon>
        <taxon>Teleostei</taxon>
        <taxon>Protacanthopterygii</taxon>
        <taxon>Esociformes</taxon>
        <taxon>Umbridae</taxon>
        <taxon>Umbra</taxon>
    </lineage>
</organism>
<feature type="region of interest" description="Disordered" evidence="8">
    <location>
        <begin position="354"/>
        <end position="373"/>
    </location>
</feature>
<gene>
    <name evidence="9" type="ORF">UPYG_G00333110</name>
</gene>
<dbReference type="GO" id="GO:0005681">
    <property type="term" value="C:spliceosomal complex"/>
    <property type="evidence" value="ECO:0007669"/>
    <property type="project" value="UniProtKB-KW"/>
</dbReference>
<evidence type="ECO:0000256" key="8">
    <source>
        <dbReference type="SAM" id="MobiDB-lite"/>
    </source>
</evidence>
<dbReference type="Proteomes" id="UP001557470">
    <property type="component" value="Unassembled WGS sequence"/>
</dbReference>
<dbReference type="GO" id="GO:0003723">
    <property type="term" value="F:RNA binding"/>
    <property type="evidence" value="ECO:0007669"/>
    <property type="project" value="UniProtKB-KW"/>
</dbReference>
<evidence type="ECO:0000256" key="5">
    <source>
        <dbReference type="ARBA" id="ARBA00022884"/>
    </source>
</evidence>
<evidence type="ECO:0000313" key="9">
    <source>
        <dbReference type="EMBL" id="KAL0961898.1"/>
    </source>
</evidence>
<evidence type="ECO:0000313" key="10">
    <source>
        <dbReference type="Proteomes" id="UP001557470"/>
    </source>
</evidence>
<sequence length="373" mass="42327">MAAPVSSWSTTEVYKHHEQQTICPSRPKYREGRRPKAVKVYTINLESRYLMVQGVPAIGVMTELIQLSALYGVVEEYRVLDEYPAEEFTEVYLIKFQKLTSARAAKRRMDEISFFGGLLHVCYAPEYETLEDTRLKIQDRRRYVNRTTKNKAKEEADQEEDHMKLKLSDPVPSLGTTSSGDDQMSSYNSSNVGTLSSSHGRYLEFPLLPLPPQEVPPYRHAPSYDQSYFYQANKCRTTPTEDKMGSLPNAIDTKQQQAPKASRAPLYTEGDKGLVKSVNRPYAAPPRFVPRTTHLENKKRKMVEVSEDSLFGIGDTNEILIGPKLPDQPKMDMEDASLNTTADIIRNTLKKVASVPEVKPTDKTKATKARRRI</sequence>
<feature type="region of interest" description="Disordered" evidence="8">
    <location>
        <begin position="146"/>
        <end position="193"/>
    </location>
</feature>
<accession>A0ABD0VZW3</accession>
<dbReference type="PANTHER" id="PTHR20957:SF0">
    <property type="entry name" value="RNA-BINDING PROTEIN 48"/>
    <property type="match status" value="1"/>
</dbReference>
<dbReference type="PANTHER" id="PTHR20957">
    <property type="entry name" value="RNA-BINDING PROTEIN 48"/>
    <property type="match status" value="1"/>
</dbReference>
<evidence type="ECO:0000256" key="6">
    <source>
        <dbReference type="ARBA" id="ARBA00023187"/>
    </source>
</evidence>
<reference evidence="9 10" key="1">
    <citation type="submission" date="2024-06" db="EMBL/GenBank/DDBJ databases">
        <authorList>
            <person name="Pan Q."/>
            <person name="Wen M."/>
            <person name="Jouanno E."/>
            <person name="Zahm M."/>
            <person name="Klopp C."/>
            <person name="Cabau C."/>
            <person name="Louis A."/>
            <person name="Berthelot C."/>
            <person name="Parey E."/>
            <person name="Roest Crollius H."/>
            <person name="Montfort J."/>
            <person name="Robinson-Rechavi M."/>
            <person name="Bouchez O."/>
            <person name="Lampietro C."/>
            <person name="Lopez Roques C."/>
            <person name="Donnadieu C."/>
            <person name="Postlethwait J."/>
            <person name="Bobe J."/>
            <person name="Verreycken H."/>
            <person name="Guiguen Y."/>
        </authorList>
    </citation>
    <scope>NUCLEOTIDE SEQUENCE [LARGE SCALE GENOMIC DNA]</scope>
    <source>
        <strain evidence="9">Up_M1</strain>
        <tissue evidence="9">Testis</tissue>
    </source>
</reference>
<name>A0ABD0VZW3_UMBPY</name>
<dbReference type="EMBL" id="JAGEUA010000011">
    <property type="protein sequence ID" value="KAL0961898.1"/>
    <property type="molecule type" value="Genomic_DNA"/>
</dbReference>
<dbReference type="InterPro" id="IPR034264">
    <property type="entry name" value="RBM48_RRM"/>
</dbReference>
<feature type="compositionally biased region" description="Polar residues" evidence="8">
    <location>
        <begin position="174"/>
        <end position="193"/>
    </location>
</feature>
<evidence type="ECO:0000256" key="2">
    <source>
        <dbReference type="ARBA" id="ARBA00015189"/>
    </source>
</evidence>